<sequence>MTNFAKDYADFGTPITSLGGDNGKLTSAASQLLEGDLVALAWGNHTTRTEALAVRDVQSIEEAFRAHPFHGSHDTATVGAGCCCTCTPACCCTAGAVVDTVADAA</sequence>
<dbReference type="RefSeq" id="WP_062764570.1">
    <property type="nucleotide sequence ID" value="NZ_CP121017.1"/>
</dbReference>
<dbReference type="OrthoDB" id="8481839at2"/>
<dbReference type="AlphaFoldDB" id="A0A162KVR1"/>
<reference evidence="2 3" key="1">
    <citation type="submission" date="2015-12" db="EMBL/GenBank/DDBJ databases">
        <title>Genome sequence of Tistrella mobilis MCCC 1A02139.</title>
        <authorList>
            <person name="Lu L."/>
            <person name="Lai Q."/>
            <person name="Shao Z."/>
            <person name="Qian P."/>
        </authorList>
    </citation>
    <scope>NUCLEOTIDE SEQUENCE [LARGE SCALE GENOMIC DNA]</scope>
    <source>
        <strain evidence="2 3">MCCC 1A02139</strain>
    </source>
</reference>
<name>A0A162KVR1_9PROT</name>
<protein>
    <submittedName>
        <fullName evidence="2">Uncharacterized protein</fullName>
    </submittedName>
</protein>
<dbReference type="EMBL" id="LPZR01000158">
    <property type="protein sequence ID" value="KYO52253.1"/>
    <property type="molecule type" value="Genomic_DNA"/>
</dbReference>
<evidence type="ECO:0000313" key="2">
    <source>
        <dbReference type="EMBL" id="KYO52253.1"/>
    </source>
</evidence>
<evidence type="ECO:0000313" key="1">
    <source>
        <dbReference type="EMBL" id="HAE50206.1"/>
    </source>
</evidence>
<dbReference type="Proteomes" id="UP000075787">
    <property type="component" value="Unassembled WGS sequence"/>
</dbReference>
<organism evidence="2 3">
    <name type="scientific">Tistrella mobilis</name>
    <dbReference type="NCBI Taxonomy" id="171437"/>
    <lineage>
        <taxon>Bacteria</taxon>
        <taxon>Pseudomonadati</taxon>
        <taxon>Pseudomonadota</taxon>
        <taxon>Alphaproteobacteria</taxon>
        <taxon>Geminicoccales</taxon>
        <taxon>Geminicoccaceae</taxon>
        <taxon>Tistrella</taxon>
    </lineage>
</organism>
<evidence type="ECO:0000313" key="4">
    <source>
        <dbReference type="Proteomes" id="UP000257706"/>
    </source>
</evidence>
<comment type="caution">
    <text evidence="2">The sequence shown here is derived from an EMBL/GenBank/DDBJ whole genome shotgun (WGS) entry which is preliminary data.</text>
</comment>
<evidence type="ECO:0000313" key="3">
    <source>
        <dbReference type="Proteomes" id="UP000075787"/>
    </source>
</evidence>
<gene>
    <name evidence="2" type="ORF">AUP44_05845</name>
    <name evidence="1" type="ORF">DCK97_22600</name>
</gene>
<reference evidence="1 4" key="2">
    <citation type="journal article" date="2018" name="Nat. Biotechnol.">
        <title>A standardized bacterial taxonomy based on genome phylogeny substantially revises the tree of life.</title>
        <authorList>
            <person name="Parks D.H."/>
            <person name="Chuvochina M."/>
            <person name="Waite D.W."/>
            <person name="Rinke C."/>
            <person name="Skarshewski A."/>
            <person name="Chaumeil P.A."/>
            <person name="Hugenholtz P."/>
        </authorList>
    </citation>
    <scope>NUCLEOTIDE SEQUENCE [LARGE SCALE GENOMIC DNA]</scope>
    <source>
        <strain evidence="1">UBA8739</strain>
    </source>
</reference>
<proteinExistence type="predicted"/>
<dbReference type="EMBL" id="DMAI01000368">
    <property type="protein sequence ID" value="HAE50206.1"/>
    <property type="molecule type" value="Genomic_DNA"/>
</dbReference>
<dbReference type="GeneID" id="97242841"/>
<accession>A0A162KVR1</accession>
<dbReference type="Proteomes" id="UP000257706">
    <property type="component" value="Unassembled WGS sequence"/>
</dbReference>